<keyword evidence="4 6" id="KW-1133">Transmembrane helix</keyword>
<feature type="transmembrane region" description="Helical" evidence="6">
    <location>
        <begin position="189"/>
        <end position="214"/>
    </location>
</feature>
<comment type="caution">
    <text evidence="8">The sequence shown here is derived from an EMBL/GenBank/DDBJ whole genome shotgun (WGS) entry which is preliminary data.</text>
</comment>
<feature type="transmembrane region" description="Helical" evidence="6">
    <location>
        <begin position="581"/>
        <end position="601"/>
    </location>
</feature>
<keyword evidence="9" id="KW-1185">Reference proteome</keyword>
<sequence length="732" mass="81599">MKDIQEKGLFWRWGIRMYRLRWVVTIFWVLLFVVSAFFVPKLPDRLKDSGLTAKGSESDHGFSLMKKELGTSLSTITVVYTSHDIDLTSVQAKKEILQSLDKLKKQNYVENIHFNTTPRLKEDKGIQSIDVELKLKNQEALTHFREIKGLMGKPKGMKTFVDGEIATIHEVQQATKQDMTHSEKIGLPIALLVLLFIFGTVWAAILPLLVGIMSVSLTLGITYRLTEFYSLSNFLPNIVMMLGLAIGVDYALFLVSRFREELKRQQSVEEAVAMATQTAGQSVFFSGFAVLIGMFGMLFIKLPIIYSLCLGGVLVVFSAMILSCTLLPSLLGIIGHRINSLKVFARTQKRMENSIIWERIALSVMKRPAVLAIVISTLLVSLMLPIVHMKVGVPTAEVLPPSYESRKGAELLKENYDVRKSNPIFIIVKTQENVTEASSIRSIKKYEDKIHRLPGVLSVQSFIDVLGNRTPEETFQLLKLKGTHDRMINESLLRGNFALLTVVPLSQPNSAEASNLVHQIRNVSANNLGTYVTGQTALLVDMMDRINSGLPLLMMFIISVTYVILLYAFRSVLIPLKAVMMNVLSLGASLGIVVIVFQYGWLTGFLNITSTGYVSIIMPVTIFCIVFGISMDYEVFLISRIKEEYDRSGDNEKSTATGLQKTGRLISSAALILLVVVGSFIFTNIEITKALGVGLFCAIFIDATLIRIIVVPALMKLLGPANWWAPRWIVGK</sequence>
<evidence type="ECO:0000259" key="7">
    <source>
        <dbReference type="PROSITE" id="PS50156"/>
    </source>
</evidence>
<accession>A0A561CG89</accession>
<dbReference type="GO" id="GO:0005886">
    <property type="term" value="C:plasma membrane"/>
    <property type="evidence" value="ECO:0007669"/>
    <property type="project" value="UniProtKB-SubCell"/>
</dbReference>
<dbReference type="Proteomes" id="UP000319671">
    <property type="component" value="Unassembled WGS sequence"/>
</dbReference>
<proteinExistence type="predicted"/>
<feature type="transmembrane region" description="Helical" evidence="6">
    <location>
        <begin position="234"/>
        <end position="255"/>
    </location>
</feature>
<keyword evidence="2" id="KW-1003">Cell membrane</keyword>
<dbReference type="EMBL" id="VIVN01000023">
    <property type="protein sequence ID" value="TWD90206.1"/>
    <property type="molecule type" value="Genomic_DNA"/>
</dbReference>
<feature type="transmembrane region" description="Helical" evidence="6">
    <location>
        <begin position="665"/>
        <end position="685"/>
    </location>
</feature>
<keyword evidence="5 6" id="KW-0472">Membrane</keyword>
<dbReference type="InterPro" id="IPR050545">
    <property type="entry name" value="Mycobact_MmpL"/>
</dbReference>
<dbReference type="Gene3D" id="1.20.1640.10">
    <property type="entry name" value="Multidrug efflux transporter AcrB transmembrane domain"/>
    <property type="match status" value="2"/>
</dbReference>
<dbReference type="PANTHER" id="PTHR33406">
    <property type="entry name" value="MEMBRANE PROTEIN MJ1562-RELATED"/>
    <property type="match status" value="1"/>
</dbReference>
<dbReference type="RefSeq" id="WP_186446664.1">
    <property type="nucleotide sequence ID" value="NZ_VIVN01000023.1"/>
</dbReference>
<evidence type="ECO:0000256" key="4">
    <source>
        <dbReference type="ARBA" id="ARBA00022989"/>
    </source>
</evidence>
<dbReference type="PANTHER" id="PTHR33406:SF13">
    <property type="entry name" value="MEMBRANE PROTEIN YDFJ"/>
    <property type="match status" value="1"/>
</dbReference>
<name>A0A561CG89_9BACI</name>
<feature type="transmembrane region" description="Helical" evidence="6">
    <location>
        <begin position="369"/>
        <end position="387"/>
    </location>
</feature>
<evidence type="ECO:0000256" key="1">
    <source>
        <dbReference type="ARBA" id="ARBA00004651"/>
    </source>
</evidence>
<feature type="transmembrane region" description="Helical" evidence="6">
    <location>
        <begin position="613"/>
        <end position="633"/>
    </location>
</feature>
<evidence type="ECO:0000313" key="8">
    <source>
        <dbReference type="EMBL" id="TWD90206.1"/>
    </source>
</evidence>
<keyword evidence="3 6" id="KW-0812">Transmembrane</keyword>
<evidence type="ECO:0000256" key="2">
    <source>
        <dbReference type="ARBA" id="ARBA00022475"/>
    </source>
</evidence>
<feature type="transmembrane region" description="Helical" evidence="6">
    <location>
        <begin position="312"/>
        <end position="334"/>
    </location>
</feature>
<feature type="transmembrane region" description="Helical" evidence="6">
    <location>
        <begin position="20"/>
        <end position="39"/>
    </location>
</feature>
<comment type="subcellular location">
    <subcellularLocation>
        <location evidence="1">Cell membrane</location>
        <topology evidence="1">Multi-pass membrane protein</topology>
    </subcellularLocation>
</comment>
<gene>
    <name evidence="8" type="ORF">FB550_12328</name>
</gene>
<feature type="transmembrane region" description="Helical" evidence="6">
    <location>
        <begin position="283"/>
        <end position="306"/>
    </location>
</feature>
<reference evidence="8 9" key="1">
    <citation type="submission" date="2019-06" db="EMBL/GenBank/DDBJ databases">
        <title>Sorghum-associated microbial communities from plants grown in Nebraska, USA.</title>
        <authorList>
            <person name="Schachtman D."/>
        </authorList>
    </citation>
    <scope>NUCLEOTIDE SEQUENCE [LARGE SCALE GENOMIC DNA]</scope>
    <source>
        <strain evidence="8 9">2482</strain>
    </source>
</reference>
<dbReference type="InterPro" id="IPR004869">
    <property type="entry name" value="MMPL_dom"/>
</dbReference>
<feature type="transmembrane region" description="Helical" evidence="6">
    <location>
        <begin position="549"/>
        <end position="569"/>
    </location>
</feature>
<evidence type="ECO:0000256" key="3">
    <source>
        <dbReference type="ARBA" id="ARBA00022692"/>
    </source>
</evidence>
<organism evidence="8 9">
    <name type="scientific">Neobacillus bataviensis</name>
    <dbReference type="NCBI Taxonomy" id="220685"/>
    <lineage>
        <taxon>Bacteria</taxon>
        <taxon>Bacillati</taxon>
        <taxon>Bacillota</taxon>
        <taxon>Bacilli</taxon>
        <taxon>Bacillales</taxon>
        <taxon>Bacillaceae</taxon>
        <taxon>Neobacillus</taxon>
    </lineage>
</organism>
<dbReference type="AlphaFoldDB" id="A0A561CG89"/>
<dbReference type="InterPro" id="IPR000731">
    <property type="entry name" value="SSD"/>
</dbReference>
<evidence type="ECO:0000313" key="9">
    <source>
        <dbReference type="Proteomes" id="UP000319671"/>
    </source>
</evidence>
<dbReference type="Pfam" id="PF03176">
    <property type="entry name" value="MMPL"/>
    <property type="match status" value="2"/>
</dbReference>
<feature type="domain" description="SSD" evidence="7">
    <location>
        <begin position="204"/>
        <end position="333"/>
    </location>
</feature>
<dbReference type="PROSITE" id="PS50156">
    <property type="entry name" value="SSD"/>
    <property type="match status" value="1"/>
</dbReference>
<evidence type="ECO:0000256" key="6">
    <source>
        <dbReference type="SAM" id="Phobius"/>
    </source>
</evidence>
<evidence type="ECO:0000256" key="5">
    <source>
        <dbReference type="ARBA" id="ARBA00023136"/>
    </source>
</evidence>
<protein>
    <submittedName>
        <fullName evidence="8">RND superfamily putative drug exporter</fullName>
    </submittedName>
</protein>
<feature type="transmembrane region" description="Helical" evidence="6">
    <location>
        <begin position="691"/>
        <end position="710"/>
    </location>
</feature>
<dbReference type="SUPFAM" id="SSF82866">
    <property type="entry name" value="Multidrug efflux transporter AcrB transmembrane domain"/>
    <property type="match status" value="2"/>
</dbReference>